<comment type="caution">
    <text evidence="1">The sequence shown here is derived from an EMBL/GenBank/DDBJ whole genome shotgun (WGS) entry which is preliminary data.</text>
</comment>
<accession>A0A9P4K7F3</accession>
<keyword evidence="2" id="KW-1185">Reference proteome</keyword>
<gene>
    <name evidence="1" type="ORF">CC78DRAFT_581729</name>
</gene>
<name>A0A9P4K7F3_9PLEO</name>
<organism evidence="1 2">
    <name type="scientific">Lojkania enalia</name>
    <dbReference type="NCBI Taxonomy" id="147567"/>
    <lineage>
        <taxon>Eukaryota</taxon>
        <taxon>Fungi</taxon>
        <taxon>Dikarya</taxon>
        <taxon>Ascomycota</taxon>
        <taxon>Pezizomycotina</taxon>
        <taxon>Dothideomycetes</taxon>
        <taxon>Pleosporomycetidae</taxon>
        <taxon>Pleosporales</taxon>
        <taxon>Pleosporales incertae sedis</taxon>
        <taxon>Lojkania</taxon>
    </lineage>
</organism>
<evidence type="ECO:0000313" key="1">
    <source>
        <dbReference type="EMBL" id="KAF2263166.1"/>
    </source>
</evidence>
<proteinExistence type="predicted"/>
<reference evidence="2" key="1">
    <citation type="journal article" date="2020" name="Stud. Mycol.">
        <title>101 Dothideomycetes genomes: A test case for predicting lifestyles and emergence of pathogens.</title>
        <authorList>
            <person name="Haridas S."/>
            <person name="Albert R."/>
            <person name="Binder M."/>
            <person name="Bloem J."/>
            <person name="LaButti K."/>
            <person name="Salamov A."/>
            <person name="Andreopoulos B."/>
            <person name="Baker S."/>
            <person name="Barry K."/>
            <person name="Bills G."/>
            <person name="Bluhm B."/>
            <person name="Cannon C."/>
            <person name="Castanera R."/>
            <person name="Culley D."/>
            <person name="Daum C."/>
            <person name="Ezra D."/>
            <person name="Gonzalez J."/>
            <person name="Henrissat B."/>
            <person name="Kuo A."/>
            <person name="Liang C."/>
            <person name="Lipzen A."/>
            <person name="Lutzoni F."/>
            <person name="Magnuson J."/>
            <person name="Mondo S."/>
            <person name="Nolan M."/>
            <person name="Ohm R."/>
            <person name="Pangilinan J."/>
            <person name="Park H.-J."/>
            <person name="Ramirez L."/>
            <person name="Alfaro M."/>
            <person name="Sun H."/>
            <person name="Tritt A."/>
            <person name="Yoshinaga Y."/>
            <person name="Zwiers L.-H."/>
            <person name="Turgeon B."/>
            <person name="Goodwin S."/>
            <person name="Spatafora J."/>
            <person name="Crous P."/>
            <person name="Grigoriev I."/>
        </authorList>
    </citation>
    <scope>NUCLEOTIDE SEQUENCE [LARGE SCALE GENOMIC DNA]</scope>
    <source>
        <strain evidence="2">CBS 304.66</strain>
    </source>
</reference>
<dbReference type="EMBL" id="ML986629">
    <property type="protein sequence ID" value="KAF2263166.1"/>
    <property type="molecule type" value="Genomic_DNA"/>
</dbReference>
<dbReference type="Proteomes" id="UP000800093">
    <property type="component" value="Unassembled WGS sequence"/>
</dbReference>
<dbReference type="AlphaFoldDB" id="A0A9P4K7F3"/>
<sequence>MLCPAWRGIGKRMSIQSLTKLGWESVLNGGRRPGLGEGLTHYVMGATVVTMHMPSVARQAGSAGVRPCVSYHCFPLVVVAPLFLFSYVPQTFCRWKGPDAQTTIMHAEYTEALKKSGSNTHVNGVKPNLVRACKDPFEVRSVDLLPSQIHHELQVNNSFVRPVPTPESPRLSCLSRLKPETAALCCAGSAHRISLTDNQSYLTACPMSSLD</sequence>
<evidence type="ECO:0000313" key="2">
    <source>
        <dbReference type="Proteomes" id="UP000800093"/>
    </source>
</evidence>
<protein>
    <submittedName>
        <fullName evidence="1">Uncharacterized protein</fullName>
    </submittedName>
</protein>